<dbReference type="Gene3D" id="3.40.50.720">
    <property type="entry name" value="NAD(P)-binding Rossmann-like Domain"/>
    <property type="match status" value="1"/>
</dbReference>
<dbReference type="OrthoDB" id="48317at2759"/>
<evidence type="ECO:0000256" key="4">
    <source>
        <dbReference type="ARBA" id="ARBA00070796"/>
    </source>
</evidence>
<dbReference type="EMBL" id="ML975149">
    <property type="protein sequence ID" value="KAF1817422.1"/>
    <property type="molecule type" value="Genomic_DNA"/>
</dbReference>
<dbReference type="Pfam" id="PF08240">
    <property type="entry name" value="ADH_N"/>
    <property type="match status" value="1"/>
</dbReference>
<name>A0A6G1GHG0_9PEZI</name>
<dbReference type="Gene3D" id="3.90.180.10">
    <property type="entry name" value="Medium-chain alcohol dehydrogenases, catalytic domain"/>
    <property type="match status" value="1"/>
</dbReference>
<dbReference type="PROSITE" id="PS01162">
    <property type="entry name" value="QOR_ZETA_CRYSTAL"/>
    <property type="match status" value="1"/>
</dbReference>
<reference evidence="6 8" key="1">
    <citation type="submission" date="2020-01" db="EMBL/GenBank/DDBJ databases">
        <authorList>
            <consortium name="DOE Joint Genome Institute"/>
            <person name="Haridas S."/>
            <person name="Albert R."/>
            <person name="Binder M."/>
            <person name="Bloem J."/>
            <person name="Labutti K."/>
            <person name="Salamov A."/>
            <person name="Andreopoulos B."/>
            <person name="Baker S.E."/>
            <person name="Barry K."/>
            <person name="Bills G."/>
            <person name="Bluhm B.H."/>
            <person name="Cannon C."/>
            <person name="Castanera R."/>
            <person name="Culley D.E."/>
            <person name="Daum C."/>
            <person name="Ezra D."/>
            <person name="Gonzalez J.B."/>
            <person name="Henrissat B."/>
            <person name="Kuo A."/>
            <person name="Liang C."/>
            <person name="Lipzen A."/>
            <person name="Lutzoni F."/>
            <person name="Magnuson J."/>
            <person name="Mondo S."/>
            <person name="Nolan M."/>
            <person name="Ohm R."/>
            <person name="Pangilinan J."/>
            <person name="Park H.-J."/>
            <person name="Ramirez L."/>
            <person name="Alfaro M."/>
            <person name="Sun H."/>
            <person name="Tritt A."/>
            <person name="Yoshinaga Y."/>
            <person name="Zwiers L.-H."/>
            <person name="Turgeon B.G."/>
            <person name="Goodwin S.B."/>
            <person name="Spatafora J.W."/>
            <person name="Crous P.W."/>
            <person name="Grigoriev I.V."/>
        </authorList>
    </citation>
    <scope>NUCLEOTIDE SEQUENCE</scope>
    <source>
        <strain evidence="6 8">CBS 781.70</strain>
    </source>
</reference>
<dbReference type="CDD" id="cd05286">
    <property type="entry name" value="QOR2"/>
    <property type="match status" value="1"/>
</dbReference>
<dbReference type="SMART" id="SM00829">
    <property type="entry name" value="PKS_ER"/>
    <property type="match status" value="1"/>
</dbReference>
<dbReference type="GO" id="GO:0070402">
    <property type="term" value="F:NADPH binding"/>
    <property type="evidence" value="ECO:0007669"/>
    <property type="project" value="TreeGrafter"/>
</dbReference>
<protein>
    <recommendedName>
        <fullName evidence="4">Probable quinone oxidoreductase</fullName>
    </recommendedName>
    <alternativeName>
        <fullName evidence="3">NADPH:quinone reductase</fullName>
    </alternativeName>
</protein>
<dbReference type="InterPro" id="IPR020843">
    <property type="entry name" value="ER"/>
</dbReference>
<dbReference type="FunFam" id="3.40.50.720:FF:000053">
    <property type="entry name" value="Quinone oxidoreductase 1"/>
    <property type="match status" value="1"/>
</dbReference>
<reference evidence="8" key="2">
    <citation type="submission" date="2020-04" db="EMBL/GenBank/DDBJ databases">
        <authorList>
            <consortium name="NCBI Genome Project"/>
        </authorList>
    </citation>
    <scope>NUCLEOTIDE SEQUENCE</scope>
    <source>
        <strain evidence="8">CBS 781.70</strain>
    </source>
</reference>
<dbReference type="PANTHER" id="PTHR48106">
    <property type="entry name" value="QUINONE OXIDOREDUCTASE PIG3-RELATED"/>
    <property type="match status" value="1"/>
</dbReference>
<dbReference type="Proteomes" id="UP000504638">
    <property type="component" value="Unplaced"/>
</dbReference>
<feature type="domain" description="Enoyl reductase (ER)" evidence="5">
    <location>
        <begin position="19"/>
        <end position="330"/>
    </location>
</feature>
<dbReference type="PANTHER" id="PTHR48106:SF13">
    <property type="entry name" value="QUINONE OXIDOREDUCTASE-RELATED"/>
    <property type="match status" value="1"/>
</dbReference>
<dbReference type="GO" id="GO:0035925">
    <property type="term" value="F:mRNA 3'-UTR AU-rich region binding"/>
    <property type="evidence" value="ECO:0007669"/>
    <property type="project" value="TreeGrafter"/>
</dbReference>
<dbReference type="GO" id="GO:0005829">
    <property type="term" value="C:cytosol"/>
    <property type="evidence" value="ECO:0007669"/>
    <property type="project" value="TreeGrafter"/>
</dbReference>
<dbReference type="AlphaFoldDB" id="A0A6G1GHG0"/>
<keyword evidence="1" id="KW-0521">NADP</keyword>
<keyword evidence="7" id="KW-1185">Reference proteome</keyword>
<evidence type="ECO:0000256" key="2">
    <source>
        <dbReference type="ARBA" id="ARBA00023002"/>
    </source>
</evidence>
<dbReference type="SUPFAM" id="SSF51735">
    <property type="entry name" value="NAD(P)-binding Rossmann-fold domains"/>
    <property type="match status" value="1"/>
</dbReference>
<gene>
    <name evidence="6 8" type="ORF">P152DRAFT_387297</name>
</gene>
<accession>A0A6G1GHG0</accession>
<evidence type="ECO:0000256" key="1">
    <source>
        <dbReference type="ARBA" id="ARBA00022857"/>
    </source>
</evidence>
<evidence type="ECO:0000256" key="3">
    <source>
        <dbReference type="ARBA" id="ARBA00043088"/>
    </source>
</evidence>
<evidence type="ECO:0000259" key="5">
    <source>
        <dbReference type="SMART" id="SM00829"/>
    </source>
</evidence>
<organism evidence="6">
    <name type="scientific">Eremomyces bilateralis CBS 781.70</name>
    <dbReference type="NCBI Taxonomy" id="1392243"/>
    <lineage>
        <taxon>Eukaryota</taxon>
        <taxon>Fungi</taxon>
        <taxon>Dikarya</taxon>
        <taxon>Ascomycota</taxon>
        <taxon>Pezizomycotina</taxon>
        <taxon>Dothideomycetes</taxon>
        <taxon>Dothideomycetes incertae sedis</taxon>
        <taxon>Eremomycetales</taxon>
        <taxon>Eremomycetaceae</taxon>
        <taxon>Eremomyces</taxon>
    </lineage>
</organism>
<evidence type="ECO:0000313" key="7">
    <source>
        <dbReference type="Proteomes" id="UP000504638"/>
    </source>
</evidence>
<dbReference type="InterPro" id="IPR047618">
    <property type="entry name" value="QOR-like"/>
</dbReference>
<evidence type="ECO:0000313" key="8">
    <source>
        <dbReference type="RefSeq" id="XP_033539053.1"/>
    </source>
</evidence>
<dbReference type="InterPro" id="IPR036291">
    <property type="entry name" value="NAD(P)-bd_dom_sf"/>
</dbReference>
<proteinExistence type="predicted"/>
<reference evidence="8" key="3">
    <citation type="submission" date="2025-04" db="UniProtKB">
        <authorList>
            <consortium name="RefSeq"/>
        </authorList>
    </citation>
    <scope>IDENTIFICATION</scope>
    <source>
        <strain evidence="8">CBS 781.70</strain>
    </source>
</reference>
<dbReference type="RefSeq" id="XP_033539053.1">
    <property type="nucleotide sequence ID" value="XM_033675882.1"/>
</dbReference>
<dbReference type="InterPro" id="IPR013154">
    <property type="entry name" value="ADH-like_N"/>
</dbReference>
<sequence length="332" mass="36154">MASNPIPSTMAGVQIAENGDTSVLQYTTHLPVPEPQPGQILVKNAFIGVNYIDTYFRTGLYKAPSFPYILGREAAGTVAALGSGETYGLQPGDQVVFMQEGTYTEYVTVGADRAYKLPDGMKPEIACAAMLQALTAWTMIREAYEVKKGDWVLVTAAAGGVGGWLCQLLKHIGGRTIAVASDETKREMARNYGAEVSVGYEEEELRRVVNEKTNGEGVKAVFDSVGASTFDLTLSLVARKGTMVSFGNSSGAVPAFQIARLSAKNIKLLRSSLFPYIQTREEFQKYMGEVVDFLIHHNMGCKIHEIYPLKDVARAHADIESRKTTGKLLLKP</sequence>
<dbReference type="GO" id="GO:0008270">
    <property type="term" value="F:zinc ion binding"/>
    <property type="evidence" value="ECO:0007669"/>
    <property type="project" value="InterPro"/>
</dbReference>
<dbReference type="InterPro" id="IPR011032">
    <property type="entry name" value="GroES-like_sf"/>
</dbReference>
<evidence type="ECO:0000313" key="6">
    <source>
        <dbReference type="EMBL" id="KAF1817422.1"/>
    </source>
</evidence>
<dbReference type="GO" id="GO:0003960">
    <property type="term" value="F:quinone reductase (NADPH) activity"/>
    <property type="evidence" value="ECO:0007669"/>
    <property type="project" value="InterPro"/>
</dbReference>
<dbReference type="InterPro" id="IPR013149">
    <property type="entry name" value="ADH-like_C"/>
</dbReference>
<dbReference type="InterPro" id="IPR002364">
    <property type="entry name" value="Quin_OxRdtase/zeta-crystal_CS"/>
</dbReference>
<dbReference type="GeneID" id="54416452"/>
<keyword evidence="2" id="KW-0560">Oxidoreductase</keyword>
<dbReference type="Pfam" id="PF00107">
    <property type="entry name" value="ADH_zinc_N"/>
    <property type="match status" value="1"/>
</dbReference>
<dbReference type="SUPFAM" id="SSF50129">
    <property type="entry name" value="GroES-like"/>
    <property type="match status" value="1"/>
</dbReference>